<dbReference type="PANTHER" id="PTHR45614:SF69">
    <property type="entry name" value="CHROMOSOME UNDETERMINED SCAFFOLD_38, WHOLE GENOME SHOTGUN SEQUENCE"/>
    <property type="match status" value="1"/>
</dbReference>
<dbReference type="Proteomes" id="UP000692954">
    <property type="component" value="Unassembled WGS sequence"/>
</dbReference>
<feature type="domain" description="SANT" evidence="3">
    <location>
        <begin position="28"/>
        <end position="79"/>
    </location>
</feature>
<dbReference type="GO" id="GO:0000978">
    <property type="term" value="F:RNA polymerase II cis-regulatory region sequence-specific DNA binding"/>
    <property type="evidence" value="ECO:0007669"/>
    <property type="project" value="TreeGrafter"/>
</dbReference>
<feature type="domain" description="Myb-like" evidence="2">
    <location>
        <begin position="78"/>
        <end position="124"/>
    </location>
</feature>
<gene>
    <name evidence="5" type="ORF">PSON_ATCC_30995.1.T0370148</name>
    <name evidence="6" type="ORF">PSON_ATCC_30995.1.T0370149</name>
</gene>
<dbReference type="GO" id="GO:0000981">
    <property type="term" value="F:DNA-binding transcription factor activity, RNA polymerase II-specific"/>
    <property type="evidence" value="ECO:0007669"/>
    <property type="project" value="TreeGrafter"/>
</dbReference>
<reference evidence="5" key="1">
    <citation type="submission" date="2021-01" db="EMBL/GenBank/DDBJ databases">
        <authorList>
            <consortium name="Genoscope - CEA"/>
            <person name="William W."/>
        </authorList>
    </citation>
    <scope>NUCLEOTIDE SEQUENCE</scope>
</reference>
<feature type="domain" description="Myb-like" evidence="2">
    <location>
        <begin position="131"/>
        <end position="174"/>
    </location>
</feature>
<feature type="domain" description="HTH myb-type" evidence="4">
    <location>
        <begin position="78"/>
        <end position="128"/>
    </location>
</feature>
<dbReference type="SMART" id="SM00717">
    <property type="entry name" value="SANT"/>
    <property type="match status" value="3"/>
</dbReference>
<proteinExistence type="predicted"/>
<comment type="caution">
    <text evidence="5">The sequence shown here is derived from an EMBL/GenBank/DDBJ whole genome shotgun (WGS) entry which is preliminary data.</text>
</comment>
<accession>A0A8S1MCI6</accession>
<dbReference type="CDD" id="cd00167">
    <property type="entry name" value="SANT"/>
    <property type="match status" value="3"/>
</dbReference>
<evidence type="ECO:0000313" key="7">
    <source>
        <dbReference type="Proteomes" id="UP000692954"/>
    </source>
</evidence>
<evidence type="ECO:0000313" key="5">
    <source>
        <dbReference type="EMBL" id="CAD8078170.1"/>
    </source>
</evidence>
<name>A0A8S1MCI6_9CILI</name>
<dbReference type="AlphaFoldDB" id="A0A8S1MCI6"/>
<evidence type="ECO:0000256" key="1">
    <source>
        <dbReference type="SAM" id="SignalP"/>
    </source>
</evidence>
<organism evidence="5 7">
    <name type="scientific">Paramecium sonneborni</name>
    <dbReference type="NCBI Taxonomy" id="65129"/>
    <lineage>
        <taxon>Eukaryota</taxon>
        <taxon>Sar</taxon>
        <taxon>Alveolata</taxon>
        <taxon>Ciliophora</taxon>
        <taxon>Intramacronucleata</taxon>
        <taxon>Oligohymenophorea</taxon>
        <taxon>Peniculida</taxon>
        <taxon>Parameciidae</taxon>
        <taxon>Paramecium</taxon>
    </lineage>
</organism>
<dbReference type="PROSITE" id="PS50090">
    <property type="entry name" value="MYB_LIKE"/>
    <property type="match status" value="3"/>
</dbReference>
<dbReference type="PROSITE" id="PS51293">
    <property type="entry name" value="SANT"/>
    <property type="match status" value="1"/>
</dbReference>
<feature type="domain" description="HTH myb-type" evidence="4">
    <location>
        <begin position="32"/>
        <end position="76"/>
    </location>
</feature>
<dbReference type="PROSITE" id="PS51294">
    <property type="entry name" value="HTH_MYB"/>
    <property type="match status" value="3"/>
</dbReference>
<dbReference type="EMBL" id="CAJJDN010000037">
    <property type="protein sequence ID" value="CAD8078172.1"/>
    <property type="molecule type" value="Genomic_DNA"/>
</dbReference>
<feature type="domain" description="HTH myb-type" evidence="4">
    <location>
        <begin position="130"/>
        <end position="178"/>
    </location>
</feature>
<sequence>MKGERVNLQIFFIYFNLMQFAWTDAEVENNSKWNYDDDRRLEEAFKLYGPQWKKIAEYLCGKTDQECVQRWTQLKSGKKTPWTKEEDDMLKELVQKYGENWNEIAQIMKNRTGNQIRNRFINQIIAPPARPWTQEEDDQLVFLYRKYGAKWTQIAKLMKDRSEIMVKNRFYTKHKEQSYKLGLKLQVSDQEFEKQEEQEIKTIKTESSCKQEIDQLEPQINKKIDNKQQDQQRDQNIRYLCPRNFLFQFEQMFDINPGEAKKIVWIPVPVIRLIPKNTKSEVQNVKNQSENLKQEEQ</sequence>
<dbReference type="GO" id="GO:0005634">
    <property type="term" value="C:nucleus"/>
    <property type="evidence" value="ECO:0007669"/>
    <property type="project" value="TreeGrafter"/>
</dbReference>
<keyword evidence="7" id="KW-1185">Reference proteome</keyword>
<dbReference type="EMBL" id="CAJJDN010000037">
    <property type="protein sequence ID" value="CAD8078170.1"/>
    <property type="molecule type" value="Genomic_DNA"/>
</dbReference>
<feature type="signal peptide" evidence="1">
    <location>
        <begin position="1"/>
        <end position="25"/>
    </location>
</feature>
<keyword evidence="1" id="KW-0732">Signal</keyword>
<evidence type="ECO:0000259" key="3">
    <source>
        <dbReference type="PROSITE" id="PS51293"/>
    </source>
</evidence>
<dbReference type="PANTHER" id="PTHR45614">
    <property type="entry name" value="MYB PROTEIN-RELATED"/>
    <property type="match status" value="1"/>
</dbReference>
<dbReference type="OrthoDB" id="2143914at2759"/>
<dbReference type="InterPro" id="IPR017884">
    <property type="entry name" value="SANT_dom"/>
</dbReference>
<protein>
    <submittedName>
        <fullName evidence="5">Uncharacterized protein</fullName>
    </submittedName>
</protein>
<dbReference type="InterPro" id="IPR017930">
    <property type="entry name" value="Myb_dom"/>
</dbReference>
<feature type="chain" id="PRO_5036434440" evidence="1">
    <location>
        <begin position="26"/>
        <end position="297"/>
    </location>
</feature>
<evidence type="ECO:0000259" key="2">
    <source>
        <dbReference type="PROSITE" id="PS50090"/>
    </source>
</evidence>
<dbReference type="Pfam" id="PF00249">
    <property type="entry name" value="Myb_DNA-binding"/>
    <property type="match status" value="3"/>
</dbReference>
<dbReference type="InterPro" id="IPR001005">
    <property type="entry name" value="SANT/Myb"/>
</dbReference>
<dbReference type="InterPro" id="IPR050560">
    <property type="entry name" value="MYB_TF"/>
</dbReference>
<evidence type="ECO:0000259" key="4">
    <source>
        <dbReference type="PROSITE" id="PS51294"/>
    </source>
</evidence>
<feature type="domain" description="Myb-like" evidence="2">
    <location>
        <begin position="25"/>
        <end position="75"/>
    </location>
</feature>
<evidence type="ECO:0000313" key="6">
    <source>
        <dbReference type="EMBL" id="CAD8078172.1"/>
    </source>
</evidence>